<organism evidence="2 3">
    <name type="scientific">Striga asiatica</name>
    <name type="common">Asiatic witchweed</name>
    <name type="synonym">Buchnera asiatica</name>
    <dbReference type="NCBI Taxonomy" id="4170"/>
    <lineage>
        <taxon>Eukaryota</taxon>
        <taxon>Viridiplantae</taxon>
        <taxon>Streptophyta</taxon>
        <taxon>Embryophyta</taxon>
        <taxon>Tracheophyta</taxon>
        <taxon>Spermatophyta</taxon>
        <taxon>Magnoliopsida</taxon>
        <taxon>eudicotyledons</taxon>
        <taxon>Gunneridae</taxon>
        <taxon>Pentapetalae</taxon>
        <taxon>asterids</taxon>
        <taxon>lamiids</taxon>
        <taxon>Lamiales</taxon>
        <taxon>Orobanchaceae</taxon>
        <taxon>Buchnereae</taxon>
        <taxon>Striga</taxon>
    </lineage>
</organism>
<dbReference type="GO" id="GO:0016740">
    <property type="term" value="F:transferase activity"/>
    <property type="evidence" value="ECO:0007669"/>
    <property type="project" value="UniProtKB-KW"/>
</dbReference>
<sequence>MTAAIGEAGEGPGTGLAKKRAKLPMDFSTQAIVLLLAFKTPTSTQTEPGKAAEREPREAEMPGMTLFPPMRPSCSFRLLPPKLVARLRLHLQQRELNGSPETTDQVTQSILESQRRNHRPRKVTVVLFAYRFNRQFDRKEPVLLSMLCVFPLPEIATSN</sequence>
<dbReference type="AlphaFoldDB" id="A0A5A7Q2N8"/>
<feature type="region of interest" description="Disordered" evidence="1">
    <location>
        <begin position="43"/>
        <end position="65"/>
    </location>
</feature>
<accession>A0A5A7Q2N8</accession>
<keyword evidence="3" id="KW-1185">Reference proteome</keyword>
<name>A0A5A7Q2N8_STRAF</name>
<gene>
    <name evidence="2" type="ORF">STAS_15645</name>
</gene>
<keyword evidence="2" id="KW-0808">Transferase</keyword>
<evidence type="ECO:0000313" key="2">
    <source>
        <dbReference type="EMBL" id="GER39072.1"/>
    </source>
</evidence>
<dbReference type="EMBL" id="BKCP01005572">
    <property type="protein sequence ID" value="GER39072.1"/>
    <property type="molecule type" value="Genomic_DNA"/>
</dbReference>
<evidence type="ECO:0000256" key="1">
    <source>
        <dbReference type="SAM" id="MobiDB-lite"/>
    </source>
</evidence>
<dbReference type="Proteomes" id="UP000325081">
    <property type="component" value="Unassembled WGS sequence"/>
</dbReference>
<proteinExistence type="predicted"/>
<reference evidence="3" key="1">
    <citation type="journal article" date="2019" name="Curr. Biol.">
        <title>Genome Sequence of Striga asiatica Provides Insight into the Evolution of Plant Parasitism.</title>
        <authorList>
            <person name="Yoshida S."/>
            <person name="Kim S."/>
            <person name="Wafula E.K."/>
            <person name="Tanskanen J."/>
            <person name="Kim Y.M."/>
            <person name="Honaas L."/>
            <person name="Yang Z."/>
            <person name="Spallek T."/>
            <person name="Conn C.E."/>
            <person name="Ichihashi Y."/>
            <person name="Cheong K."/>
            <person name="Cui S."/>
            <person name="Der J.P."/>
            <person name="Gundlach H."/>
            <person name="Jiao Y."/>
            <person name="Hori C."/>
            <person name="Ishida J.K."/>
            <person name="Kasahara H."/>
            <person name="Kiba T."/>
            <person name="Kim M.S."/>
            <person name="Koo N."/>
            <person name="Laohavisit A."/>
            <person name="Lee Y.H."/>
            <person name="Lumba S."/>
            <person name="McCourt P."/>
            <person name="Mortimer J.C."/>
            <person name="Mutuku J.M."/>
            <person name="Nomura T."/>
            <person name="Sasaki-Sekimoto Y."/>
            <person name="Seto Y."/>
            <person name="Wang Y."/>
            <person name="Wakatake T."/>
            <person name="Sakakibara H."/>
            <person name="Demura T."/>
            <person name="Yamaguchi S."/>
            <person name="Yoneyama K."/>
            <person name="Manabe R.I."/>
            <person name="Nelson D.C."/>
            <person name="Schulman A.H."/>
            <person name="Timko M.P."/>
            <person name="dePamphilis C.W."/>
            <person name="Choi D."/>
            <person name="Shirasu K."/>
        </authorList>
    </citation>
    <scope>NUCLEOTIDE SEQUENCE [LARGE SCALE GENOMIC DNA]</scope>
    <source>
        <strain evidence="3">cv. UVA1</strain>
    </source>
</reference>
<comment type="caution">
    <text evidence="2">The sequence shown here is derived from an EMBL/GenBank/DDBJ whole genome shotgun (WGS) entry which is preliminary data.</text>
</comment>
<feature type="compositionally biased region" description="Basic and acidic residues" evidence="1">
    <location>
        <begin position="50"/>
        <end position="60"/>
    </location>
</feature>
<protein>
    <submittedName>
        <fullName evidence="2">UDP-glucosyl transferase 88A1</fullName>
    </submittedName>
</protein>
<evidence type="ECO:0000313" key="3">
    <source>
        <dbReference type="Proteomes" id="UP000325081"/>
    </source>
</evidence>